<dbReference type="Gene3D" id="2.40.100.10">
    <property type="entry name" value="Cyclophilin-like"/>
    <property type="match status" value="1"/>
</dbReference>
<sequence length="200" mass="21587">MLARSTVRQAAVGGHAFMDIAIGSQPPRRVTFELFTKRCPVASNNFLKLCTGENVLPRVSSIDGISDPSFRDQFLPQLTYRNTTVHRVCKGYLVQGGDIVSGKGTGQLSIYGEYFDAPEEVKVSKFDQKGLLGTAVSAPHLNGSQFFILTAEKAPHLNGTCICFGRVVDGWTVVKAVEDVPLTVAGEPAERVVVVDCGKL</sequence>
<evidence type="ECO:0000259" key="4">
    <source>
        <dbReference type="PROSITE" id="PS50072"/>
    </source>
</evidence>
<dbReference type="AlphaFoldDB" id="A0A836G2L2"/>
<comment type="caution">
    <text evidence="5">The sequence shown here is derived from an EMBL/GenBank/DDBJ whole genome shotgun (WGS) entry which is preliminary data.</text>
</comment>
<dbReference type="InterPro" id="IPR029000">
    <property type="entry name" value="Cyclophilin-like_dom_sf"/>
</dbReference>
<keyword evidence="1 3" id="KW-0697">Rotamase</keyword>
<dbReference type="GO" id="GO:0005634">
    <property type="term" value="C:nucleus"/>
    <property type="evidence" value="ECO:0007669"/>
    <property type="project" value="TreeGrafter"/>
</dbReference>
<evidence type="ECO:0000256" key="2">
    <source>
        <dbReference type="ARBA" id="ARBA00023235"/>
    </source>
</evidence>
<keyword evidence="6" id="KW-1185">Reference proteome</keyword>
<evidence type="ECO:0000256" key="3">
    <source>
        <dbReference type="RuleBase" id="RU363019"/>
    </source>
</evidence>
<dbReference type="GeneID" id="92510498"/>
<dbReference type="EC" id="5.2.1.8" evidence="3"/>
<comment type="function">
    <text evidence="3">PPIases accelerate the folding of proteins. It catalyzes the cis-trans isomerization of proline imidic peptide bonds in oligopeptides.</text>
</comment>
<dbReference type="PIRSF" id="PIRSF001467">
    <property type="entry name" value="Peptidylpro_ismrse"/>
    <property type="match status" value="1"/>
</dbReference>
<dbReference type="GO" id="GO:0097014">
    <property type="term" value="C:ciliary plasm"/>
    <property type="evidence" value="ECO:0007669"/>
    <property type="project" value="TreeGrafter"/>
</dbReference>
<dbReference type="OrthoDB" id="193499at2759"/>
<dbReference type="GO" id="GO:0016018">
    <property type="term" value="F:cyclosporin A binding"/>
    <property type="evidence" value="ECO:0007669"/>
    <property type="project" value="TreeGrafter"/>
</dbReference>
<name>A0A836G2L2_9TRYP</name>
<dbReference type="PRINTS" id="PR00153">
    <property type="entry name" value="CSAPPISMRASE"/>
</dbReference>
<dbReference type="InterPro" id="IPR024936">
    <property type="entry name" value="Cyclophilin-type_PPIase"/>
</dbReference>
<dbReference type="GO" id="GO:0006457">
    <property type="term" value="P:protein folding"/>
    <property type="evidence" value="ECO:0007669"/>
    <property type="project" value="TreeGrafter"/>
</dbReference>
<gene>
    <name evidence="5" type="ORF">LSCM1_00334</name>
</gene>
<keyword evidence="2 3" id="KW-0413">Isomerase</keyword>
<dbReference type="PANTHER" id="PTHR11071">
    <property type="entry name" value="PEPTIDYL-PROLYL CIS-TRANS ISOMERASE"/>
    <property type="match status" value="1"/>
</dbReference>
<dbReference type="FunFam" id="2.40.100.10:FF:000067">
    <property type="entry name" value="Peptidyl-prolyl cis-trans isomerase"/>
    <property type="match status" value="1"/>
</dbReference>
<dbReference type="SUPFAM" id="SSF50891">
    <property type="entry name" value="Cyclophilin-like"/>
    <property type="match status" value="1"/>
</dbReference>
<evidence type="ECO:0000313" key="6">
    <source>
        <dbReference type="Proteomes" id="UP000673552"/>
    </source>
</evidence>
<organism evidence="5 6">
    <name type="scientific">Leishmania martiniquensis</name>
    <dbReference type="NCBI Taxonomy" id="1580590"/>
    <lineage>
        <taxon>Eukaryota</taxon>
        <taxon>Discoba</taxon>
        <taxon>Euglenozoa</taxon>
        <taxon>Kinetoplastea</taxon>
        <taxon>Metakinetoplastina</taxon>
        <taxon>Trypanosomatida</taxon>
        <taxon>Trypanosomatidae</taxon>
        <taxon>Leishmaniinae</taxon>
        <taxon>Leishmania</taxon>
    </lineage>
</organism>
<dbReference type="InterPro" id="IPR002130">
    <property type="entry name" value="Cyclophilin-type_PPIase_dom"/>
</dbReference>
<evidence type="ECO:0000313" key="5">
    <source>
        <dbReference type="EMBL" id="KAG5464154.1"/>
    </source>
</evidence>
<accession>A0A836G2L2</accession>
<evidence type="ECO:0000256" key="1">
    <source>
        <dbReference type="ARBA" id="ARBA00023110"/>
    </source>
</evidence>
<comment type="catalytic activity">
    <reaction evidence="3">
        <text>[protein]-peptidylproline (omega=180) = [protein]-peptidylproline (omega=0)</text>
        <dbReference type="Rhea" id="RHEA:16237"/>
        <dbReference type="Rhea" id="RHEA-COMP:10747"/>
        <dbReference type="Rhea" id="RHEA-COMP:10748"/>
        <dbReference type="ChEBI" id="CHEBI:83833"/>
        <dbReference type="ChEBI" id="CHEBI:83834"/>
        <dbReference type="EC" id="5.2.1.8"/>
    </reaction>
</comment>
<dbReference type="RefSeq" id="XP_067174091.1">
    <property type="nucleotide sequence ID" value="XM_067317986.1"/>
</dbReference>
<comment type="similarity">
    <text evidence="3">Belongs to the cyclophilin-type PPIase family.</text>
</comment>
<reference evidence="5 6" key="1">
    <citation type="submission" date="2021-03" db="EMBL/GenBank/DDBJ databases">
        <title>Leishmania (Mundinia) martiniquensis Genome sequencing and assembly.</title>
        <authorList>
            <person name="Almutairi H."/>
            <person name="Gatherer D."/>
        </authorList>
    </citation>
    <scope>NUCLEOTIDE SEQUENCE [LARGE SCALE GENOMIC DNA]</scope>
    <source>
        <strain evidence="5">LSCM1</strain>
    </source>
</reference>
<dbReference type="EMBL" id="JAFEUZ010000036">
    <property type="protein sequence ID" value="KAG5464154.1"/>
    <property type="molecule type" value="Genomic_DNA"/>
</dbReference>
<dbReference type="KEGG" id="lmat:92510498"/>
<proteinExistence type="inferred from homology"/>
<dbReference type="PROSITE" id="PS50072">
    <property type="entry name" value="CSA_PPIASE_2"/>
    <property type="match status" value="1"/>
</dbReference>
<dbReference type="PANTHER" id="PTHR11071:SF488">
    <property type="entry name" value="PEPTIDYL-PROLYL CIS-TRANS ISOMERASE"/>
    <property type="match status" value="1"/>
</dbReference>
<dbReference type="GO" id="GO:0003755">
    <property type="term" value="F:peptidyl-prolyl cis-trans isomerase activity"/>
    <property type="evidence" value="ECO:0007669"/>
    <property type="project" value="UniProtKB-UniRule"/>
</dbReference>
<feature type="domain" description="PPIase cyclophilin-type" evidence="4">
    <location>
        <begin position="17"/>
        <end position="199"/>
    </location>
</feature>
<protein>
    <recommendedName>
        <fullName evidence="3">Peptidyl-prolyl cis-trans isomerase</fullName>
        <shortName evidence="3">PPIase</shortName>
        <ecNumber evidence="3">5.2.1.8</ecNumber>
    </recommendedName>
</protein>
<dbReference type="Proteomes" id="UP000673552">
    <property type="component" value="Chromosome 36"/>
</dbReference>
<dbReference type="Pfam" id="PF00160">
    <property type="entry name" value="Pro_isomerase"/>
    <property type="match status" value="1"/>
</dbReference>